<dbReference type="GO" id="GO:0000502">
    <property type="term" value="C:proteasome complex"/>
    <property type="evidence" value="ECO:0007669"/>
    <property type="project" value="UniProtKB-KW"/>
</dbReference>
<evidence type="ECO:0000256" key="11">
    <source>
        <dbReference type="SAM" id="MobiDB-lite"/>
    </source>
</evidence>
<feature type="compositionally biased region" description="Low complexity" evidence="11">
    <location>
        <begin position="192"/>
        <end position="202"/>
    </location>
</feature>
<feature type="region of interest" description="Disordered" evidence="11">
    <location>
        <begin position="186"/>
        <end position="391"/>
    </location>
</feature>
<organism evidence="14 15">
    <name type="scientific">Phyllosticta citribraziliensis</name>
    <dbReference type="NCBI Taxonomy" id="989973"/>
    <lineage>
        <taxon>Eukaryota</taxon>
        <taxon>Fungi</taxon>
        <taxon>Dikarya</taxon>
        <taxon>Ascomycota</taxon>
        <taxon>Pezizomycotina</taxon>
        <taxon>Dothideomycetes</taxon>
        <taxon>Dothideomycetes incertae sedis</taxon>
        <taxon>Botryosphaeriales</taxon>
        <taxon>Phyllostictaceae</taxon>
        <taxon>Phyllosticta</taxon>
    </lineage>
</organism>
<keyword evidence="8 14" id="KW-0647">Proteasome</keyword>
<evidence type="ECO:0000256" key="10">
    <source>
        <dbReference type="ARBA" id="ARBA00024805"/>
    </source>
</evidence>
<evidence type="ECO:0000256" key="5">
    <source>
        <dbReference type="ARBA" id="ARBA00022490"/>
    </source>
</evidence>
<dbReference type="Pfam" id="PF11566">
    <property type="entry name" value="PI31_Prot_N"/>
    <property type="match status" value="1"/>
</dbReference>
<evidence type="ECO:0000256" key="6">
    <source>
        <dbReference type="ARBA" id="ARBA00022553"/>
    </source>
</evidence>
<dbReference type="InterPro" id="IPR013886">
    <property type="entry name" value="PI31_Prot_C"/>
</dbReference>
<evidence type="ECO:0000256" key="8">
    <source>
        <dbReference type="ARBA" id="ARBA00022942"/>
    </source>
</evidence>
<name>A0ABR1LTP7_9PEZI</name>
<keyword evidence="9" id="KW-0007">Acetylation</keyword>
<dbReference type="GeneID" id="92032836"/>
<dbReference type="Pfam" id="PF08577">
    <property type="entry name" value="PI31_Prot_C"/>
    <property type="match status" value="1"/>
</dbReference>
<dbReference type="Gene3D" id="3.40.1000.30">
    <property type="match status" value="1"/>
</dbReference>
<evidence type="ECO:0000256" key="3">
    <source>
        <dbReference type="ARBA" id="ARBA00006405"/>
    </source>
</evidence>
<sequence>MIMPNTAGNPLSAGSLALFMATSLPRDVSPQIKSPYDAIALAVHAGMIAVGFRLIGLGEDHKIEARSDAHDPHALPREWNESSSHAFRYAHDQSSMEYLVKVNRLGNKAVVLAIALGDDKTAQFELVARDYISESSVPATPLPGPDAHLEAAQRALQDIFISQGRLGDLGSLLKVSVLQKIAPGIRKEGYEESSSSSTNNNGDTRRDPPRRGDPSAPAYDPLRDDPHPPPARPYPFDDPLAAPPRRPFPAGDFPPPGFEDEHEINRPPRGALPRPGLGNYGDADLYPAGLGPRDPMYGGGIGPGIRPPGGMHPTFDDPLFRGPGGGGYGGGGFDPQAPPGARYDPVGPGDHQPRDTRGGPRFPGGGPGGFGGAPGGGPPNPFGGFGSGDFI</sequence>
<evidence type="ECO:0000259" key="13">
    <source>
        <dbReference type="Pfam" id="PF11566"/>
    </source>
</evidence>
<evidence type="ECO:0000313" key="15">
    <source>
        <dbReference type="Proteomes" id="UP001360953"/>
    </source>
</evidence>
<comment type="function">
    <text evidence="10">Plays an important role in control of proteasome function. Inhibits the hydrolysis of protein and peptide substrates by the 20S proteasome. Also inhibits the activation of the proteasome by the proteasome regulatory proteins PA700 and PA28.</text>
</comment>
<dbReference type="Proteomes" id="UP001360953">
    <property type="component" value="Unassembled WGS sequence"/>
</dbReference>
<proteinExistence type="inferred from homology"/>
<feature type="compositionally biased region" description="Gly residues" evidence="11">
    <location>
        <begin position="322"/>
        <end position="333"/>
    </location>
</feature>
<evidence type="ECO:0000313" key="14">
    <source>
        <dbReference type="EMBL" id="KAK7538160.1"/>
    </source>
</evidence>
<gene>
    <name evidence="14" type="ORF">J3D65DRAFT_621177</name>
</gene>
<dbReference type="InterPro" id="IPR045128">
    <property type="entry name" value="PI31-like"/>
</dbReference>
<keyword evidence="15" id="KW-1185">Reference proteome</keyword>
<keyword evidence="7" id="KW-0256">Endoplasmic reticulum</keyword>
<feature type="compositionally biased region" description="Pro residues" evidence="11">
    <location>
        <begin position="241"/>
        <end position="257"/>
    </location>
</feature>
<dbReference type="RefSeq" id="XP_066655847.1">
    <property type="nucleotide sequence ID" value="XM_066799930.1"/>
</dbReference>
<feature type="compositionally biased region" description="Low complexity" evidence="11">
    <location>
        <begin position="267"/>
        <end position="277"/>
    </location>
</feature>
<dbReference type="EMBL" id="JBBPEH010000005">
    <property type="protein sequence ID" value="KAK7538160.1"/>
    <property type="molecule type" value="Genomic_DNA"/>
</dbReference>
<evidence type="ECO:0000259" key="12">
    <source>
        <dbReference type="Pfam" id="PF08577"/>
    </source>
</evidence>
<protein>
    <submittedName>
        <fullName evidence="14">PI31 proteasome regulator N-terminal-domain-containing protein</fullName>
    </submittedName>
</protein>
<comment type="subcellular location">
    <subcellularLocation>
        <location evidence="2">Cytoplasm</location>
    </subcellularLocation>
    <subcellularLocation>
        <location evidence="1">Endoplasmic reticulum</location>
    </subcellularLocation>
</comment>
<comment type="caution">
    <text evidence="14">The sequence shown here is derived from an EMBL/GenBank/DDBJ whole genome shotgun (WGS) entry which is preliminary data.</text>
</comment>
<keyword evidence="4" id="KW-0488">Methylation</keyword>
<comment type="similarity">
    <text evidence="3">Belongs to the proteasome inhibitor PI31 family.</text>
</comment>
<keyword evidence="6" id="KW-0597">Phosphoprotein</keyword>
<evidence type="ECO:0000256" key="2">
    <source>
        <dbReference type="ARBA" id="ARBA00004496"/>
    </source>
</evidence>
<dbReference type="PANTHER" id="PTHR13266">
    <property type="entry name" value="PROTEASOME INHIBITOR"/>
    <property type="match status" value="1"/>
</dbReference>
<feature type="compositionally biased region" description="Gly residues" evidence="11">
    <location>
        <begin position="361"/>
        <end position="375"/>
    </location>
</feature>
<evidence type="ECO:0000256" key="9">
    <source>
        <dbReference type="ARBA" id="ARBA00022990"/>
    </source>
</evidence>
<accession>A0ABR1LTP7</accession>
<reference evidence="14 15" key="1">
    <citation type="submission" date="2024-04" db="EMBL/GenBank/DDBJ databases">
        <title>Phyllosticta paracitricarpa is synonymous to the EU quarantine fungus P. citricarpa based on phylogenomic analyses.</title>
        <authorList>
            <consortium name="Lawrence Berkeley National Laboratory"/>
            <person name="Van ingen-buijs V.A."/>
            <person name="Van westerhoven A.C."/>
            <person name="Haridas S."/>
            <person name="Skiadas P."/>
            <person name="Martin F."/>
            <person name="Groenewald J.Z."/>
            <person name="Crous P.W."/>
            <person name="Seidl M.F."/>
        </authorList>
    </citation>
    <scope>NUCLEOTIDE SEQUENCE [LARGE SCALE GENOMIC DNA]</scope>
    <source>
        <strain evidence="14 15">CPC 17464</strain>
    </source>
</reference>
<feature type="domain" description="PI31 proteasome regulator C-terminal" evidence="12">
    <location>
        <begin position="280"/>
        <end position="348"/>
    </location>
</feature>
<evidence type="ECO:0000256" key="1">
    <source>
        <dbReference type="ARBA" id="ARBA00004240"/>
    </source>
</evidence>
<keyword evidence="5" id="KW-0963">Cytoplasm</keyword>
<evidence type="ECO:0000256" key="4">
    <source>
        <dbReference type="ARBA" id="ARBA00022481"/>
    </source>
</evidence>
<dbReference type="PANTHER" id="PTHR13266:SF1">
    <property type="entry name" value="PROTEASOME INHIBITOR PI31 SUBUNIT"/>
    <property type="match status" value="1"/>
</dbReference>
<evidence type="ECO:0000256" key="7">
    <source>
        <dbReference type="ARBA" id="ARBA00022824"/>
    </source>
</evidence>
<dbReference type="InterPro" id="IPR021625">
    <property type="entry name" value="PI31_Prot_N"/>
</dbReference>
<feature type="domain" description="PI31 proteasome regulator N-terminal" evidence="13">
    <location>
        <begin position="29"/>
        <end position="188"/>
    </location>
</feature>
<feature type="compositionally biased region" description="Basic and acidic residues" evidence="11">
    <location>
        <begin position="203"/>
        <end position="213"/>
    </location>
</feature>